<dbReference type="Proteomes" id="UP000243978">
    <property type="component" value="Unassembled WGS sequence"/>
</dbReference>
<evidence type="ECO:0000313" key="2">
    <source>
        <dbReference type="EMBL" id="PTX57292.1"/>
    </source>
</evidence>
<dbReference type="EMBL" id="QBKS01000001">
    <property type="protein sequence ID" value="PTX57292.1"/>
    <property type="molecule type" value="Genomic_DNA"/>
</dbReference>
<feature type="domain" description="DUF306" evidence="1">
    <location>
        <begin position="26"/>
        <end position="124"/>
    </location>
</feature>
<keyword evidence="3" id="KW-1185">Reference proteome</keyword>
<organism evidence="2 3">
    <name type="scientific">Litoreibacter ponti</name>
    <dbReference type="NCBI Taxonomy" id="1510457"/>
    <lineage>
        <taxon>Bacteria</taxon>
        <taxon>Pseudomonadati</taxon>
        <taxon>Pseudomonadota</taxon>
        <taxon>Alphaproteobacteria</taxon>
        <taxon>Rhodobacterales</taxon>
        <taxon>Roseobacteraceae</taxon>
        <taxon>Litoreibacter</taxon>
    </lineage>
</organism>
<evidence type="ECO:0000259" key="1">
    <source>
        <dbReference type="Pfam" id="PF03724"/>
    </source>
</evidence>
<dbReference type="Gene3D" id="2.40.128.270">
    <property type="match status" value="1"/>
</dbReference>
<dbReference type="Pfam" id="PF03724">
    <property type="entry name" value="META"/>
    <property type="match status" value="1"/>
</dbReference>
<keyword evidence="2" id="KW-0346">Stress response</keyword>
<dbReference type="InterPro" id="IPR005184">
    <property type="entry name" value="DUF306_Meta_HslJ"/>
</dbReference>
<dbReference type="InterPro" id="IPR053147">
    <property type="entry name" value="Hsp_HslJ-like"/>
</dbReference>
<dbReference type="OrthoDB" id="7777568at2"/>
<reference evidence="2 3" key="1">
    <citation type="submission" date="2018-04" db="EMBL/GenBank/DDBJ databases">
        <title>Genomic Encyclopedia of Archaeal and Bacterial Type Strains, Phase II (KMG-II): from individual species to whole genera.</title>
        <authorList>
            <person name="Goeker M."/>
        </authorList>
    </citation>
    <scope>NUCLEOTIDE SEQUENCE [LARGE SCALE GENOMIC DNA]</scope>
    <source>
        <strain evidence="2 3">DSM 100977</strain>
    </source>
</reference>
<dbReference type="PANTHER" id="PTHR35535:SF1">
    <property type="entry name" value="HEAT SHOCK PROTEIN HSLJ"/>
    <property type="match status" value="1"/>
</dbReference>
<gene>
    <name evidence="2" type="ORF">C8N43_1959</name>
</gene>
<dbReference type="PANTHER" id="PTHR35535">
    <property type="entry name" value="HEAT SHOCK PROTEIN HSLJ"/>
    <property type="match status" value="1"/>
</dbReference>
<dbReference type="RefSeq" id="WP_107845401.1">
    <property type="nucleotide sequence ID" value="NZ_QBKS01000001.1"/>
</dbReference>
<name>A0A2T6BML2_9RHOB</name>
<dbReference type="AlphaFoldDB" id="A0A2T6BML2"/>
<accession>A0A2T6BML2</accession>
<proteinExistence type="predicted"/>
<protein>
    <submittedName>
        <fullName evidence="2">Heat shock protein HslJ</fullName>
    </submittedName>
</protein>
<sequence length="127" mass="13659">MRLICLITLSLLGYCKDETVSGYAGTETIWLLQSIDEASFPARATLTFPEEGRIAGDGPCNRFFATQTVPYPWFEIGPIGSTKRACPALAAEQAYFKALANMTLAEVAGTTLILSNPDGGQMVFTAN</sequence>
<comment type="caution">
    <text evidence="2">The sequence shown here is derived from an EMBL/GenBank/DDBJ whole genome shotgun (WGS) entry which is preliminary data.</text>
</comment>
<evidence type="ECO:0000313" key="3">
    <source>
        <dbReference type="Proteomes" id="UP000243978"/>
    </source>
</evidence>
<dbReference type="InterPro" id="IPR038670">
    <property type="entry name" value="HslJ-like_sf"/>
</dbReference>